<keyword evidence="1" id="KW-0808">Transferase</keyword>
<protein>
    <submittedName>
        <fullName evidence="1">Acylneuraminate cytidylyltransferase family protein</fullName>
    </submittedName>
</protein>
<sequence>MKILALIPARGGSKRLPRKNILPLGGKPLIVWSIDIAKDIPEICDILVSTDDPEIAETAKEAGALVPWLRPHELATDTATSVDVALHALDWYENTHGSVDGILLLQPTSPFRTKQTIVSGIEKYITSNKKSIIGVSPVHHHPSWMLKLNKDNLLEKFIEDESNGINTRSQDLPPAFSINGSFYLTPPANIRKNKTFFGKETFPLITNNILEILDIDTEADLIMATCLIQKYVN</sequence>
<dbReference type="InterPro" id="IPR050793">
    <property type="entry name" value="CMP-NeuNAc_synthase"/>
</dbReference>
<name>A0ABX7WXI5_9GAMM</name>
<gene>
    <name evidence="1" type="ORF">J8380_09280</name>
</gene>
<accession>A0ABX7WXI5</accession>
<dbReference type="GO" id="GO:0016779">
    <property type="term" value="F:nucleotidyltransferase activity"/>
    <property type="evidence" value="ECO:0007669"/>
    <property type="project" value="UniProtKB-KW"/>
</dbReference>
<dbReference type="PANTHER" id="PTHR21485:SF6">
    <property type="entry name" value="N-ACYLNEURAMINATE CYTIDYLYLTRANSFERASE-RELATED"/>
    <property type="match status" value="1"/>
</dbReference>
<evidence type="ECO:0000313" key="1">
    <source>
        <dbReference type="EMBL" id="QTR48504.1"/>
    </source>
</evidence>
<dbReference type="InterPro" id="IPR003329">
    <property type="entry name" value="Cytidylyl_trans"/>
</dbReference>
<dbReference type="EMBL" id="CP072800">
    <property type="protein sequence ID" value="QTR48504.1"/>
    <property type="molecule type" value="Genomic_DNA"/>
</dbReference>
<proteinExistence type="predicted"/>
<dbReference type="Proteomes" id="UP000672027">
    <property type="component" value="Chromosome"/>
</dbReference>
<dbReference type="CDD" id="cd02513">
    <property type="entry name" value="CMP-NeuAc_Synthase"/>
    <property type="match status" value="1"/>
</dbReference>
<dbReference type="SUPFAM" id="SSF53448">
    <property type="entry name" value="Nucleotide-diphospho-sugar transferases"/>
    <property type="match status" value="1"/>
</dbReference>
<keyword evidence="2" id="KW-1185">Reference proteome</keyword>
<dbReference type="RefSeq" id="WP_210225399.1">
    <property type="nucleotide sequence ID" value="NZ_CP072800.1"/>
</dbReference>
<keyword evidence="1" id="KW-0548">Nucleotidyltransferase</keyword>
<dbReference type="PANTHER" id="PTHR21485">
    <property type="entry name" value="HAD SUPERFAMILY MEMBERS CMAS AND KDSC"/>
    <property type="match status" value="1"/>
</dbReference>
<reference evidence="1 2" key="1">
    <citation type="submission" date="2021-04" db="EMBL/GenBank/DDBJ databases">
        <title>Genomics, taxonomy and metabolism of representatives of sulfur bacteria of the genus Thiothrix: Thiothrix fructosivorans QT, Thiothrix unzii A1T and three new species, Thiothrix subterranea sp. nov., Thiothrix litoralis sp. nov. and 'Candidatus Thiothrix anitrata' sp. nov.</title>
        <authorList>
            <person name="Ravin N.V."/>
            <person name="Smolyakov D."/>
            <person name="Rudenko T.S."/>
            <person name="Mardanov A.V."/>
            <person name="Beletsky A.V."/>
            <person name="Markov N.D."/>
            <person name="Fomenkov A.I."/>
            <person name="Roberts R.J."/>
            <person name="Karnachuk O.V."/>
            <person name="Novikov A."/>
            <person name="Grabovich M.Y."/>
        </authorList>
    </citation>
    <scope>NUCLEOTIDE SEQUENCE [LARGE SCALE GENOMIC DNA]</scope>
    <source>
        <strain evidence="1 2">A52</strain>
    </source>
</reference>
<organism evidence="1 2">
    <name type="scientific">Candidatus Thiothrix anitrata</name>
    <dbReference type="NCBI Taxonomy" id="2823902"/>
    <lineage>
        <taxon>Bacteria</taxon>
        <taxon>Pseudomonadati</taxon>
        <taxon>Pseudomonadota</taxon>
        <taxon>Gammaproteobacteria</taxon>
        <taxon>Thiotrichales</taxon>
        <taxon>Thiotrichaceae</taxon>
        <taxon>Thiothrix</taxon>
    </lineage>
</organism>
<dbReference type="Gene3D" id="3.90.550.10">
    <property type="entry name" value="Spore Coat Polysaccharide Biosynthesis Protein SpsA, Chain A"/>
    <property type="match status" value="1"/>
</dbReference>
<evidence type="ECO:0000313" key="2">
    <source>
        <dbReference type="Proteomes" id="UP000672027"/>
    </source>
</evidence>
<dbReference type="Pfam" id="PF02348">
    <property type="entry name" value="CTP_transf_3"/>
    <property type="match status" value="1"/>
</dbReference>
<dbReference type="InterPro" id="IPR029044">
    <property type="entry name" value="Nucleotide-diphossugar_trans"/>
</dbReference>